<dbReference type="EMBL" id="CAUYUJ010003266">
    <property type="protein sequence ID" value="CAK0804572.1"/>
    <property type="molecule type" value="Genomic_DNA"/>
</dbReference>
<comment type="caution">
    <text evidence="3">The sequence shown here is derived from an EMBL/GenBank/DDBJ whole genome shotgun (WGS) entry which is preliminary data.</text>
</comment>
<evidence type="ECO:0000313" key="4">
    <source>
        <dbReference type="Proteomes" id="UP001189429"/>
    </source>
</evidence>
<feature type="region of interest" description="Disordered" evidence="2">
    <location>
        <begin position="78"/>
        <end position="164"/>
    </location>
</feature>
<keyword evidence="1" id="KW-0175">Coiled coil</keyword>
<gene>
    <name evidence="3" type="ORF">PCOR1329_LOCUS11330</name>
</gene>
<dbReference type="Proteomes" id="UP001189429">
    <property type="component" value="Unassembled WGS sequence"/>
</dbReference>
<feature type="compositionally biased region" description="Low complexity" evidence="2">
    <location>
        <begin position="303"/>
        <end position="351"/>
    </location>
</feature>
<name>A0ABN9QIE8_9DINO</name>
<feature type="region of interest" description="Disordered" evidence="2">
    <location>
        <begin position="257"/>
        <end position="408"/>
    </location>
</feature>
<protein>
    <submittedName>
        <fullName evidence="3">Uncharacterized protein</fullName>
    </submittedName>
</protein>
<feature type="compositionally biased region" description="Low complexity" evidence="2">
    <location>
        <begin position="113"/>
        <end position="148"/>
    </location>
</feature>
<reference evidence="3" key="1">
    <citation type="submission" date="2023-10" db="EMBL/GenBank/DDBJ databases">
        <authorList>
            <person name="Chen Y."/>
            <person name="Shah S."/>
            <person name="Dougan E. K."/>
            <person name="Thang M."/>
            <person name="Chan C."/>
        </authorList>
    </citation>
    <scope>NUCLEOTIDE SEQUENCE [LARGE SCALE GENOMIC DNA]</scope>
</reference>
<evidence type="ECO:0000256" key="2">
    <source>
        <dbReference type="SAM" id="MobiDB-lite"/>
    </source>
</evidence>
<feature type="compositionally biased region" description="Pro residues" evidence="2">
    <location>
        <begin position="94"/>
        <end position="112"/>
    </location>
</feature>
<sequence length="408" mass="41774">MGWTPDCVLDAAYHIGCGRCTRAKFTRYVDCHGGRWQATKEAFLCRGRRWRCPRCWQAGRRRLLGLLGSAVPRQNLRDRVPRGACGRKARLGSMPPPPRGLAEAPRPPPRPTPRYSSRGPEGAGLRAAERAAVTSRAASAASAGASAAGRGGGSSGGKAAKAAADVERHRAAVLQSESIHGKSRAHSDAAAVALQVDLERAKRGLAEAEAAQRGAEQEGRPVEAILRSAGFAVSELSKQVRSRKRDLGKAETGLAAAEQEFADTPERGAACTQKVTTARPRSQSSGLGPATRLPRGGGPPWQPSARPRCSPSSAAPLPRSTQPAGARCGPRGRPAAPAAGAAVPCHAAAAVDGPPGGLREGAPAAGADGHPKGLHPHGGGGEGDCARPSRSSPASGAGSRLGQPVCAP</sequence>
<evidence type="ECO:0000256" key="1">
    <source>
        <dbReference type="SAM" id="Coils"/>
    </source>
</evidence>
<feature type="coiled-coil region" evidence="1">
    <location>
        <begin position="191"/>
        <end position="218"/>
    </location>
</feature>
<proteinExistence type="predicted"/>
<organism evidence="3 4">
    <name type="scientific">Prorocentrum cordatum</name>
    <dbReference type="NCBI Taxonomy" id="2364126"/>
    <lineage>
        <taxon>Eukaryota</taxon>
        <taxon>Sar</taxon>
        <taxon>Alveolata</taxon>
        <taxon>Dinophyceae</taxon>
        <taxon>Prorocentrales</taxon>
        <taxon>Prorocentraceae</taxon>
        <taxon>Prorocentrum</taxon>
    </lineage>
</organism>
<evidence type="ECO:0000313" key="3">
    <source>
        <dbReference type="EMBL" id="CAK0804572.1"/>
    </source>
</evidence>
<feature type="compositionally biased region" description="Polar residues" evidence="2">
    <location>
        <begin position="273"/>
        <end position="286"/>
    </location>
</feature>
<keyword evidence="4" id="KW-1185">Reference proteome</keyword>
<accession>A0ABN9QIE8</accession>
<feature type="compositionally biased region" description="Low complexity" evidence="2">
    <location>
        <begin position="386"/>
        <end position="400"/>
    </location>
</feature>